<dbReference type="InterPro" id="IPR050693">
    <property type="entry name" value="Hsp70_NEF-Inhibitors"/>
</dbReference>
<feature type="domain" description="Nucleotide exchange factor Fes1" evidence="9">
    <location>
        <begin position="5"/>
        <end position="92"/>
    </location>
</feature>
<dbReference type="PANTHER" id="PTHR19316:SF18">
    <property type="entry name" value="HSP70-BINDING PROTEIN 1"/>
    <property type="match status" value="1"/>
</dbReference>
<evidence type="ECO:0000256" key="4">
    <source>
        <dbReference type="ARBA" id="ARBA00020719"/>
    </source>
</evidence>
<keyword evidence="5" id="KW-0963">Cytoplasm</keyword>
<comment type="subcellular location">
    <subcellularLocation>
        <location evidence="1">Cytoplasm</location>
    </subcellularLocation>
</comment>
<dbReference type="Pfam" id="PF13646">
    <property type="entry name" value="HEAT_2"/>
    <property type="match status" value="1"/>
</dbReference>
<reference evidence="11" key="1">
    <citation type="journal article" date="2010" name="Genome Res.">
        <title>Population genomic sequencing of Coccidioides fungi reveals recent hybridization and transposon control.</title>
        <authorList>
            <person name="Neafsey D.E."/>
            <person name="Barker B.M."/>
            <person name="Sharpton T.J."/>
            <person name="Stajich J.E."/>
            <person name="Park D.J."/>
            <person name="Whiston E."/>
            <person name="Hung C.-Y."/>
            <person name="McMahan C."/>
            <person name="White J."/>
            <person name="Sykes S."/>
            <person name="Heiman D."/>
            <person name="Young S."/>
            <person name="Zeng Q."/>
            <person name="Abouelleil A."/>
            <person name="Aftuck L."/>
            <person name="Bessette D."/>
            <person name="Brown A."/>
            <person name="FitzGerald M."/>
            <person name="Lui A."/>
            <person name="Macdonald J.P."/>
            <person name="Priest M."/>
            <person name="Orbach M.J."/>
            <person name="Galgiani J.N."/>
            <person name="Kirkland T.N."/>
            <person name="Cole G.T."/>
            <person name="Birren B.W."/>
            <person name="Henn M.R."/>
            <person name="Taylor J.W."/>
            <person name="Rounsley S.D."/>
        </authorList>
    </citation>
    <scope>NUCLEOTIDE SEQUENCE [LARGE SCALE GENOMIC DNA]</scope>
    <source>
        <strain evidence="11">RMSCC 2394</strain>
    </source>
</reference>
<evidence type="ECO:0000256" key="6">
    <source>
        <dbReference type="ARBA" id="ARBA00022737"/>
    </source>
</evidence>
<gene>
    <name evidence="10" type="ORF">CIRG_10082</name>
</gene>
<dbReference type="STRING" id="404692.A0A0J6Y5F0"/>
<name>A0A0J6Y5F0_COCIT</name>
<dbReference type="InterPro" id="IPR013918">
    <property type="entry name" value="Nucleotide_exch_fac_Fes1"/>
</dbReference>
<dbReference type="InterPro" id="IPR016024">
    <property type="entry name" value="ARM-type_fold"/>
</dbReference>
<dbReference type="SUPFAM" id="SSF48371">
    <property type="entry name" value="ARM repeat"/>
    <property type="match status" value="1"/>
</dbReference>
<organism evidence="10 11">
    <name type="scientific">Coccidioides immitis RMSCC 2394</name>
    <dbReference type="NCBI Taxonomy" id="404692"/>
    <lineage>
        <taxon>Eukaryota</taxon>
        <taxon>Fungi</taxon>
        <taxon>Dikarya</taxon>
        <taxon>Ascomycota</taxon>
        <taxon>Pezizomycotina</taxon>
        <taxon>Eurotiomycetes</taxon>
        <taxon>Eurotiomycetidae</taxon>
        <taxon>Onygenales</taxon>
        <taxon>Onygenaceae</taxon>
        <taxon>Coccidioides</taxon>
    </lineage>
</organism>
<dbReference type="OrthoDB" id="10250458at2759"/>
<dbReference type="GO" id="GO:0000774">
    <property type="term" value="F:adenyl-nucleotide exchange factor activity"/>
    <property type="evidence" value="ECO:0007669"/>
    <property type="project" value="TreeGrafter"/>
</dbReference>
<sequence length="212" mass="23606">MDSHMNNLLKWSIENSVPAQPDDPEQVKQERSLDRLDTEALQRLLSNAPSDADLMKAAMEVVSDDSATLENKLIAFDNFEQLIENLDNANNMGVLGLWTPLVEALSDAEPQMRKMAAWCIGTAVQNNEMAQNKLLDFKAVPKLLSLAKTDPDTTVRRKAIYALSSAVRNHQPSLDELQKLLPADYVSEGEKMNAADMDRIDAIMNKLKEIPA</sequence>
<dbReference type="GO" id="GO:0005783">
    <property type="term" value="C:endoplasmic reticulum"/>
    <property type="evidence" value="ECO:0007669"/>
    <property type="project" value="TreeGrafter"/>
</dbReference>
<evidence type="ECO:0000256" key="3">
    <source>
        <dbReference type="ARBA" id="ARBA00015214"/>
    </source>
</evidence>
<evidence type="ECO:0000256" key="5">
    <source>
        <dbReference type="ARBA" id="ARBA00022490"/>
    </source>
</evidence>
<evidence type="ECO:0000256" key="8">
    <source>
        <dbReference type="ARBA" id="ARBA00024912"/>
    </source>
</evidence>
<dbReference type="Pfam" id="PF08609">
    <property type="entry name" value="Fes1"/>
    <property type="match status" value="1"/>
</dbReference>
<keyword evidence="6" id="KW-0677">Repeat</keyword>
<dbReference type="AlphaFoldDB" id="A0A0J6Y5F0"/>
<evidence type="ECO:0000256" key="2">
    <source>
        <dbReference type="ARBA" id="ARBA00011045"/>
    </source>
</evidence>
<comment type="function">
    <text evidence="8">Functions as a nucleotide exchange factor (NEF) for Hsp70 chaperones which accelerates the release of ADP. Required for fully efficient Hsp70-mediated folding of proteins.</text>
</comment>
<dbReference type="PANTHER" id="PTHR19316">
    <property type="entry name" value="PROTEIN FOLDING REGULATOR"/>
    <property type="match status" value="1"/>
</dbReference>
<dbReference type="EMBL" id="DS028102">
    <property type="protein sequence ID" value="KMP02259.1"/>
    <property type="molecule type" value="Genomic_DNA"/>
</dbReference>
<evidence type="ECO:0000313" key="10">
    <source>
        <dbReference type="EMBL" id="KMP02259.1"/>
    </source>
</evidence>
<keyword evidence="7" id="KW-0810">Translation regulation</keyword>
<dbReference type="FunFam" id="1.25.10.10:FF:000434">
    <property type="entry name" value="Hsp70 nucleotide exchange factor fes1"/>
    <property type="match status" value="1"/>
</dbReference>
<dbReference type="GO" id="GO:0006417">
    <property type="term" value="P:regulation of translation"/>
    <property type="evidence" value="ECO:0007669"/>
    <property type="project" value="UniProtKB-KW"/>
</dbReference>
<dbReference type="Proteomes" id="UP000054565">
    <property type="component" value="Unassembled WGS sequence"/>
</dbReference>
<evidence type="ECO:0000256" key="7">
    <source>
        <dbReference type="ARBA" id="ARBA00022845"/>
    </source>
</evidence>
<proteinExistence type="inferred from homology"/>
<dbReference type="Gene3D" id="1.25.10.10">
    <property type="entry name" value="Leucine-rich Repeat Variant"/>
    <property type="match status" value="1"/>
</dbReference>
<evidence type="ECO:0000259" key="9">
    <source>
        <dbReference type="Pfam" id="PF08609"/>
    </source>
</evidence>
<accession>A0A0J6Y5F0</accession>
<dbReference type="InterPro" id="IPR011989">
    <property type="entry name" value="ARM-like"/>
</dbReference>
<evidence type="ECO:0000313" key="11">
    <source>
        <dbReference type="Proteomes" id="UP000054565"/>
    </source>
</evidence>
<comment type="similarity">
    <text evidence="2">Belongs to the FES1 family.</text>
</comment>
<protein>
    <recommendedName>
        <fullName evidence="4">Hsp70 nucleotide exchange factor FES1</fullName>
    </recommendedName>
    <alternativeName>
        <fullName evidence="3">Hsp70 nucleotide exchange factor fes1</fullName>
    </alternativeName>
</protein>
<evidence type="ECO:0000256" key="1">
    <source>
        <dbReference type="ARBA" id="ARBA00004496"/>
    </source>
</evidence>